<feature type="transmembrane region" description="Helical" evidence="1">
    <location>
        <begin position="12"/>
        <end position="33"/>
    </location>
</feature>
<dbReference type="PANTHER" id="PTHR45138:SF9">
    <property type="entry name" value="DIGUANYLATE CYCLASE DGCM-RELATED"/>
    <property type="match status" value="1"/>
</dbReference>
<dbReference type="InterPro" id="IPR043128">
    <property type="entry name" value="Rev_trsase/Diguanyl_cyclase"/>
</dbReference>
<feature type="domain" description="GGDEF" evidence="2">
    <location>
        <begin position="472"/>
        <end position="599"/>
    </location>
</feature>
<dbReference type="Pfam" id="PF00990">
    <property type="entry name" value="GGDEF"/>
    <property type="match status" value="1"/>
</dbReference>
<evidence type="ECO:0000313" key="4">
    <source>
        <dbReference type="Proteomes" id="UP000095468"/>
    </source>
</evidence>
<evidence type="ECO:0000313" key="3">
    <source>
        <dbReference type="EMBL" id="CUO47508.1"/>
    </source>
</evidence>
<dbReference type="CDD" id="cd01949">
    <property type="entry name" value="GGDEF"/>
    <property type="match status" value="1"/>
</dbReference>
<dbReference type="Gene3D" id="3.30.70.270">
    <property type="match status" value="1"/>
</dbReference>
<organism evidence="3 4">
    <name type="scientific">Collinsella aerofaciens</name>
    <dbReference type="NCBI Taxonomy" id="74426"/>
    <lineage>
        <taxon>Bacteria</taxon>
        <taxon>Bacillati</taxon>
        <taxon>Actinomycetota</taxon>
        <taxon>Coriobacteriia</taxon>
        <taxon>Coriobacteriales</taxon>
        <taxon>Coriobacteriaceae</taxon>
        <taxon>Collinsella</taxon>
    </lineage>
</organism>
<feature type="transmembrane region" description="Helical" evidence="1">
    <location>
        <begin position="282"/>
        <end position="302"/>
    </location>
</feature>
<accession>A0A174FF08</accession>
<dbReference type="GO" id="GO:0052621">
    <property type="term" value="F:diguanylate cyclase activity"/>
    <property type="evidence" value="ECO:0007669"/>
    <property type="project" value="TreeGrafter"/>
</dbReference>
<dbReference type="InterPro" id="IPR029787">
    <property type="entry name" value="Nucleotide_cyclase"/>
</dbReference>
<evidence type="ECO:0000256" key="1">
    <source>
        <dbReference type="SAM" id="Phobius"/>
    </source>
</evidence>
<dbReference type="EMBL" id="CYYP01000016">
    <property type="protein sequence ID" value="CUO47508.1"/>
    <property type="molecule type" value="Genomic_DNA"/>
</dbReference>
<protein>
    <submittedName>
        <fullName evidence="3">Stalked cell differentiation-controlling protein</fullName>
    </submittedName>
</protein>
<name>A0A174FF08_9ACTN</name>
<keyword evidence="1" id="KW-1133">Transmembrane helix</keyword>
<dbReference type="InterPro" id="IPR000160">
    <property type="entry name" value="GGDEF_dom"/>
</dbReference>
<keyword evidence="1" id="KW-0472">Membrane</keyword>
<dbReference type="SUPFAM" id="SSF55073">
    <property type="entry name" value="Nucleotide cyclase"/>
    <property type="match status" value="1"/>
</dbReference>
<sequence>MTNDERRFRRKSLAAVVIGIVASVALLSLLYIVGTHRCLDKTLGFGQETMVFLKNACEKYDRYEQGRKTEATHNLDAALESFATFLPPDRFEVNDDLVEEYVHTESLSGMLVMDADGHMVAHYDIDGRDPLMLWREELACSSVASMYRGSKVSYSTVVERRGVDFAVSAVPYGDGVALGYRSLAAEPADDYSYTIADVLVNNTFHQSPTVLVMRDAQIISSNDSTVDITLARLLADSGIDWKDEGITRIEYRGTTLYAVRAAYKDYRLFALYPKSEVMSDRISFVAVGVLACLAFWVVVLLARNIVDHRNLVEKDKQLGIINAISAVYDSTFLLHLDTLEIEGINMSPAIAKIFAEHNEAYDFMDTVCRDIVSPESREAVVGLVDISTLRERMEGVPYLTAEVRDCRGAWYSLQVVPQHRDEQGRLESVVVATLNISMAKHAEELSYQDKLTGLRNRNYLESRGDSLVNEDLPVSVIMVDCNYLKRTNDIYGHEMGDELLRRTASVLRRVAGADYLPMRVGGDEFLLVCPHTDNESALGLEQDLRLGLAAVSDETLTVSASIGVATVETAGNTLADVYRVADHNMYREKRMVHVQGADC</sequence>
<proteinExistence type="predicted"/>
<dbReference type="PROSITE" id="PS50887">
    <property type="entry name" value="GGDEF"/>
    <property type="match status" value="1"/>
</dbReference>
<dbReference type="Proteomes" id="UP000095468">
    <property type="component" value="Unassembled WGS sequence"/>
</dbReference>
<dbReference type="AlphaFoldDB" id="A0A174FF08"/>
<dbReference type="PANTHER" id="PTHR45138">
    <property type="entry name" value="REGULATORY COMPONENTS OF SENSORY TRANSDUCTION SYSTEM"/>
    <property type="match status" value="1"/>
</dbReference>
<gene>
    <name evidence="3" type="primary">pleD</name>
    <name evidence="3" type="ORF">ERS852381_01655</name>
</gene>
<dbReference type="SMART" id="SM00267">
    <property type="entry name" value="GGDEF"/>
    <property type="match status" value="1"/>
</dbReference>
<dbReference type="InterPro" id="IPR050469">
    <property type="entry name" value="Diguanylate_Cyclase"/>
</dbReference>
<evidence type="ECO:0000259" key="2">
    <source>
        <dbReference type="PROSITE" id="PS50887"/>
    </source>
</evidence>
<dbReference type="GO" id="GO:1902201">
    <property type="term" value="P:negative regulation of bacterial-type flagellum-dependent cell motility"/>
    <property type="evidence" value="ECO:0007669"/>
    <property type="project" value="TreeGrafter"/>
</dbReference>
<dbReference type="NCBIfam" id="TIGR00254">
    <property type="entry name" value="GGDEF"/>
    <property type="match status" value="1"/>
</dbReference>
<reference evidence="3 4" key="1">
    <citation type="submission" date="2015-09" db="EMBL/GenBank/DDBJ databases">
        <authorList>
            <consortium name="Pathogen Informatics"/>
        </authorList>
    </citation>
    <scope>NUCLEOTIDE SEQUENCE [LARGE SCALE GENOMIC DNA]</scope>
    <source>
        <strain evidence="3 4">2789STDY5608823</strain>
    </source>
</reference>
<dbReference type="GO" id="GO:0043709">
    <property type="term" value="P:cell adhesion involved in single-species biofilm formation"/>
    <property type="evidence" value="ECO:0007669"/>
    <property type="project" value="TreeGrafter"/>
</dbReference>
<dbReference type="RefSeq" id="WP_055287277.1">
    <property type="nucleotide sequence ID" value="NZ_CYYP01000016.1"/>
</dbReference>
<dbReference type="GO" id="GO:0005886">
    <property type="term" value="C:plasma membrane"/>
    <property type="evidence" value="ECO:0007669"/>
    <property type="project" value="TreeGrafter"/>
</dbReference>
<keyword evidence="1" id="KW-0812">Transmembrane</keyword>